<keyword evidence="8 10" id="KW-0472">Membrane</keyword>
<evidence type="ECO:0000313" key="12">
    <source>
        <dbReference type="EnsemblMetazoa" id="KAF7495122.1"/>
    </source>
</evidence>
<evidence type="ECO:0000256" key="7">
    <source>
        <dbReference type="ARBA" id="ARBA00022989"/>
    </source>
</evidence>
<organism evidence="11">
    <name type="scientific">Sarcoptes scabiei</name>
    <name type="common">Itch mite</name>
    <name type="synonym">Acarus scabiei</name>
    <dbReference type="NCBI Taxonomy" id="52283"/>
    <lineage>
        <taxon>Eukaryota</taxon>
        <taxon>Metazoa</taxon>
        <taxon>Ecdysozoa</taxon>
        <taxon>Arthropoda</taxon>
        <taxon>Chelicerata</taxon>
        <taxon>Arachnida</taxon>
        <taxon>Acari</taxon>
        <taxon>Acariformes</taxon>
        <taxon>Sarcoptiformes</taxon>
        <taxon>Astigmata</taxon>
        <taxon>Psoroptidia</taxon>
        <taxon>Sarcoptoidea</taxon>
        <taxon>Sarcoptidae</taxon>
        <taxon>Sarcoptinae</taxon>
        <taxon>Sarcoptes</taxon>
    </lineage>
</organism>
<reference evidence="11" key="2">
    <citation type="submission" date="2020-01" db="EMBL/GenBank/DDBJ databases">
        <authorList>
            <person name="Korhonen P.K.K."/>
            <person name="Guangxu M.G."/>
            <person name="Wang T.W."/>
            <person name="Stroehlein A.J.S."/>
            <person name="Young N.D."/>
            <person name="Ang C.-S.A."/>
            <person name="Fernando D.W.F."/>
            <person name="Lu H.L."/>
            <person name="Taylor S.T."/>
            <person name="Ehtesham M.E.M."/>
            <person name="Najaraj S.H.N."/>
            <person name="Harsha G.H.G."/>
            <person name="Madugundu A.M."/>
            <person name="Renuse S.R."/>
            <person name="Holt D.H."/>
            <person name="Pandey A.P."/>
            <person name="Papenfuss A.P."/>
            <person name="Gasser R.B.G."/>
            <person name="Fischer K.F."/>
        </authorList>
    </citation>
    <scope>NUCLEOTIDE SEQUENCE</scope>
    <source>
        <strain evidence="11">SSS_KF_BRIS2020</strain>
    </source>
</reference>
<dbReference type="PANTHER" id="PTHR13399:SF2">
    <property type="entry name" value="TRANSLOCON-ASSOCIATED PROTEIN SUBUNIT GAMMA"/>
    <property type="match status" value="1"/>
</dbReference>
<feature type="transmembrane region" description="Helical" evidence="10">
    <location>
        <begin position="51"/>
        <end position="72"/>
    </location>
</feature>
<dbReference type="GO" id="GO:0005789">
    <property type="term" value="C:endoplasmic reticulum membrane"/>
    <property type="evidence" value="ECO:0007669"/>
    <property type="project" value="UniProtKB-SubCell"/>
</dbReference>
<comment type="similarity">
    <text evidence="3">Belongs to the TRAP-gamma family.</text>
</comment>
<dbReference type="GO" id="GO:0006614">
    <property type="term" value="P:SRP-dependent cotranslational protein targeting to membrane"/>
    <property type="evidence" value="ECO:0007669"/>
    <property type="project" value="InterPro"/>
</dbReference>
<evidence type="ECO:0000313" key="13">
    <source>
        <dbReference type="Proteomes" id="UP000070412"/>
    </source>
</evidence>
<dbReference type="PANTHER" id="PTHR13399">
    <property type="entry name" value="TRANSLOCON-ASSOCIATED PROTEIN TRAP , GAMMA SUBUNIT"/>
    <property type="match status" value="1"/>
</dbReference>
<keyword evidence="13" id="KW-1185">Reference proteome</keyword>
<evidence type="ECO:0000256" key="1">
    <source>
        <dbReference type="ARBA" id="ARBA00002838"/>
    </source>
</evidence>
<feature type="transmembrane region" description="Helical" evidence="10">
    <location>
        <begin position="156"/>
        <end position="175"/>
    </location>
</feature>
<reference evidence="13" key="1">
    <citation type="journal article" date="2020" name="PLoS Negl. Trop. Dis.">
        <title>High-quality nuclear genome for Sarcoptes scabiei-A critical resource for a neglected parasite.</title>
        <authorList>
            <person name="Korhonen P.K."/>
            <person name="Gasser R.B."/>
            <person name="Ma G."/>
            <person name="Wang T."/>
            <person name="Stroehlein A.J."/>
            <person name="Young N.D."/>
            <person name="Ang C.S."/>
            <person name="Fernando D.D."/>
            <person name="Lu H.C."/>
            <person name="Taylor S."/>
            <person name="Reynolds S.L."/>
            <person name="Mofiz E."/>
            <person name="Najaraj S.H."/>
            <person name="Gowda H."/>
            <person name="Madugundu A."/>
            <person name="Renuse S."/>
            <person name="Holt D."/>
            <person name="Pandey A."/>
            <person name="Papenfuss A.T."/>
            <person name="Fischer K."/>
        </authorList>
    </citation>
    <scope>NUCLEOTIDE SEQUENCE [LARGE SCALE GENOMIC DNA]</scope>
</reference>
<dbReference type="OrthoDB" id="10059529at2759"/>
<proteinExistence type="inferred from homology"/>
<dbReference type="Pfam" id="PF07074">
    <property type="entry name" value="TRAP-gamma"/>
    <property type="match status" value="1"/>
</dbReference>
<keyword evidence="7 10" id="KW-1133">Transmembrane helix</keyword>
<feature type="transmembrane region" description="Helical" evidence="10">
    <location>
        <begin position="181"/>
        <end position="200"/>
    </location>
</feature>
<dbReference type="Proteomes" id="UP000070412">
    <property type="component" value="Unassembled WGS sequence"/>
</dbReference>
<comment type="subcellular location">
    <subcellularLocation>
        <location evidence="2">Endoplasmic reticulum membrane</location>
        <topology evidence="2">Multi-pass membrane protein</topology>
    </subcellularLocation>
</comment>
<feature type="transmembrane region" description="Helical" evidence="10">
    <location>
        <begin position="78"/>
        <end position="98"/>
    </location>
</feature>
<keyword evidence="6" id="KW-0256">Endoplasmic reticulum</keyword>
<gene>
    <name evidence="11" type="ORF">SSS_5194</name>
</gene>
<evidence type="ECO:0000256" key="6">
    <source>
        <dbReference type="ARBA" id="ARBA00022824"/>
    </source>
</evidence>
<reference evidence="12" key="3">
    <citation type="submission" date="2022-06" db="UniProtKB">
        <authorList>
            <consortium name="EnsemblMetazoa"/>
        </authorList>
    </citation>
    <scope>IDENTIFICATION</scope>
</reference>
<name>A0A834REE5_SARSC</name>
<dbReference type="EMBL" id="WVUK01000050">
    <property type="protein sequence ID" value="KAF7495122.1"/>
    <property type="molecule type" value="Genomic_DNA"/>
</dbReference>
<dbReference type="EnsemblMetazoa" id="SSS_5194s_mrna">
    <property type="protein sequence ID" value="KAF7495122.1"/>
    <property type="gene ID" value="SSS_5194"/>
</dbReference>
<comment type="function">
    <text evidence="1">TRAP proteins are part of a complex whose function is to bind calcium to the ER membrane and thereby regulate the retention of ER resident proteins.</text>
</comment>
<evidence type="ECO:0000256" key="8">
    <source>
        <dbReference type="ARBA" id="ARBA00023136"/>
    </source>
</evidence>
<accession>A0A834REE5</accession>
<evidence type="ECO:0000313" key="11">
    <source>
        <dbReference type="EMBL" id="KAF7495122.1"/>
    </source>
</evidence>
<keyword evidence="5 10" id="KW-0812">Transmembrane</keyword>
<evidence type="ECO:0000256" key="4">
    <source>
        <dbReference type="ARBA" id="ARBA00022231"/>
    </source>
</evidence>
<dbReference type="InterPro" id="IPR009779">
    <property type="entry name" value="SSR3"/>
</dbReference>
<protein>
    <recommendedName>
        <fullName evidence="4">Translocon-associated protein subunit gamma</fullName>
    </recommendedName>
    <alternativeName>
        <fullName evidence="9">Signal sequence receptor subunit gamma</fullName>
    </alternativeName>
</protein>
<sequence>MVWRCEHSQIINYLDSNRQPKMTNSSKKMLTREEELLLQDFSCKISRKAMILFYGIALVVSVVPLWLYLRIYQLELESYWILFLIGSFANTWLVAFSYNNVKFVLKHKIAQKREDAVAREVLQSIHGQQMNKKEKDERILWKKNVVADFEATTYSIFYNNAIYYSLVVLASFYLFRSMSPTINYILSVVGSGAIVALLSTSTQ</sequence>
<evidence type="ECO:0000256" key="3">
    <source>
        <dbReference type="ARBA" id="ARBA00007990"/>
    </source>
</evidence>
<dbReference type="AlphaFoldDB" id="A0A834REE5"/>
<evidence type="ECO:0000256" key="5">
    <source>
        <dbReference type="ARBA" id="ARBA00022692"/>
    </source>
</evidence>
<evidence type="ECO:0000256" key="9">
    <source>
        <dbReference type="ARBA" id="ARBA00030917"/>
    </source>
</evidence>
<evidence type="ECO:0000256" key="2">
    <source>
        <dbReference type="ARBA" id="ARBA00004477"/>
    </source>
</evidence>
<evidence type="ECO:0000256" key="10">
    <source>
        <dbReference type="SAM" id="Phobius"/>
    </source>
</evidence>